<dbReference type="PANTHER" id="PTHR47916:SF1">
    <property type="entry name" value="3-HYDROXY-5-PHOSPHONOOXYPENTANE-2,4-DIONE THIOLASE"/>
    <property type="match status" value="1"/>
</dbReference>
<gene>
    <name evidence="7" type="primary">aroA</name>
    <name evidence="7" type="ORF">PITCH_A1260002</name>
</gene>
<dbReference type="GO" id="GO:0016740">
    <property type="term" value="F:transferase activity"/>
    <property type="evidence" value="ECO:0007669"/>
    <property type="project" value="UniProtKB-KW"/>
</dbReference>
<sequence>MIGKYIRLERIINRETKRAVIVPMDHGVSVGPIPGITNMKEAMAQVAYGGANAVVVHKGIVASGHRGGGPDMGLIVHLSGSTSLSPEPNTKTLVCTVEEAVRLGADGVSVHVNIGDDNERQMLADFGKVAKEASEWGMPLLAMVYPRGKKIKDEYAPDAVKHAARLGAELGADIVKVSYTGSCETFRDVVDGCHVPVIIAGGPKMDSDRAILEMVRGAVDAGASGTSIGRNVFQHDNPTKIVKALYMIVHNNATVDEALNYLNG</sequence>
<evidence type="ECO:0000313" key="7">
    <source>
        <dbReference type="EMBL" id="SPD72179.1"/>
    </source>
</evidence>
<keyword evidence="4" id="KW-0704">Schiff base</keyword>
<dbReference type="InterPro" id="IPR010210">
    <property type="entry name" value="ADH_synthase"/>
</dbReference>
<dbReference type="SMART" id="SM01133">
    <property type="entry name" value="DeoC"/>
    <property type="match status" value="1"/>
</dbReference>
<accession>A0A445MRW9</accession>
<dbReference type="PANTHER" id="PTHR47916">
    <property type="entry name" value="FRUCTOSE-BISPHOSPHATE ALDOLASE CLASS 1"/>
    <property type="match status" value="1"/>
</dbReference>
<dbReference type="AlphaFoldDB" id="A0A445MRW9"/>
<evidence type="ECO:0000256" key="5">
    <source>
        <dbReference type="NCBIfam" id="TIGR01949"/>
    </source>
</evidence>
<dbReference type="SUPFAM" id="SSF51569">
    <property type="entry name" value="Aldolase"/>
    <property type="match status" value="1"/>
</dbReference>
<name>A0A445MRW9_9BACT</name>
<dbReference type="NCBIfam" id="NF005556">
    <property type="entry name" value="PRK07226.1"/>
    <property type="match status" value="1"/>
</dbReference>
<dbReference type="GO" id="GO:0004332">
    <property type="term" value="F:fructose-bisphosphate aldolase activity"/>
    <property type="evidence" value="ECO:0007669"/>
    <property type="project" value="InterPro"/>
</dbReference>
<evidence type="ECO:0000256" key="6">
    <source>
        <dbReference type="PIRSR" id="PIRSR038992-1"/>
    </source>
</evidence>
<dbReference type="InterPro" id="IPR041720">
    <property type="entry name" value="FbaB-like"/>
</dbReference>
<dbReference type="GO" id="GO:0016836">
    <property type="term" value="F:hydro-lyase activity"/>
    <property type="evidence" value="ECO:0007669"/>
    <property type="project" value="InterPro"/>
</dbReference>
<dbReference type="EMBL" id="OJIN01000031">
    <property type="protein sequence ID" value="SPD72179.1"/>
    <property type="molecule type" value="Genomic_DNA"/>
</dbReference>
<dbReference type="InterPro" id="IPR013785">
    <property type="entry name" value="Aldolase_TIM"/>
</dbReference>
<keyword evidence="2 7" id="KW-0808">Transferase</keyword>
<protein>
    <recommendedName>
        <fullName evidence="5">2-amino-3,7-dideoxy-D-threo-hept-6-ulosonate synthase</fullName>
        <ecNumber evidence="5">2.2.1.10</ecNumber>
    </recommendedName>
</protein>
<dbReference type="InterPro" id="IPR050456">
    <property type="entry name" value="DeoC/FbaB_aldolase"/>
</dbReference>
<organism evidence="7">
    <name type="scientific">uncultured Desulfobacterium sp</name>
    <dbReference type="NCBI Taxonomy" id="201089"/>
    <lineage>
        <taxon>Bacteria</taxon>
        <taxon>Pseudomonadati</taxon>
        <taxon>Thermodesulfobacteriota</taxon>
        <taxon>Desulfobacteria</taxon>
        <taxon>Desulfobacterales</taxon>
        <taxon>Desulfobacteriaceae</taxon>
        <taxon>Desulfobacterium</taxon>
        <taxon>environmental samples</taxon>
    </lineage>
</organism>
<evidence type="ECO:0000256" key="1">
    <source>
        <dbReference type="ARBA" id="ARBA00022605"/>
    </source>
</evidence>
<dbReference type="NCBIfam" id="TIGR01949">
    <property type="entry name" value="ADH_synth"/>
    <property type="match status" value="1"/>
</dbReference>
<evidence type="ECO:0000256" key="2">
    <source>
        <dbReference type="ARBA" id="ARBA00022679"/>
    </source>
</evidence>
<dbReference type="CDD" id="cd00958">
    <property type="entry name" value="DhnA"/>
    <property type="match status" value="1"/>
</dbReference>
<dbReference type="EC" id="2.2.1.10" evidence="5"/>
<reference evidence="7" key="1">
    <citation type="submission" date="2018-01" db="EMBL/GenBank/DDBJ databases">
        <authorList>
            <person name="Regsiter A."/>
            <person name="William W."/>
        </authorList>
    </citation>
    <scope>NUCLEOTIDE SEQUENCE</scope>
    <source>
        <strain evidence="7">TRIP AH-1</strain>
    </source>
</reference>
<keyword evidence="3" id="KW-0057">Aromatic amino acid biosynthesis</keyword>
<dbReference type="InterPro" id="IPR002915">
    <property type="entry name" value="DeoC/FbaB/LacD_aldolase"/>
</dbReference>
<dbReference type="GO" id="GO:0009073">
    <property type="term" value="P:aromatic amino acid family biosynthetic process"/>
    <property type="evidence" value="ECO:0007669"/>
    <property type="project" value="UniProtKB-KW"/>
</dbReference>
<dbReference type="GO" id="GO:0008652">
    <property type="term" value="P:amino acid biosynthetic process"/>
    <property type="evidence" value="ECO:0007669"/>
    <property type="project" value="UniProtKB-KW"/>
</dbReference>
<feature type="active site" description="Schiff-base intermediate with dihydroxyacetone-P" evidence="6">
    <location>
        <position position="176"/>
    </location>
</feature>
<feature type="active site" description="Proton donor" evidence="6">
    <location>
        <position position="145"/>
    </location>
</feature>
<dbReference type="HAMAP" id="MF_00960">
    <property type="entry name" value="ADH_synthase"/>
    <property type="match status" value="1"/>
</dbReference>
<evidence type="ECO:0000256" key="3">
    <source>
        <dbReference type="ARBA" id="ARBA00023141"/>
    </source>
</evidence>
<evidence type="ECO:0000256" key="4">
    <source>
        <dbReference type="ARBA" id="ARBA00023270"/>
    </source>
</evidence>
<dbReference type="Pfam" id="PF01791">
    <property type="entry name" value="DeoC"/>
    <property type="match status" value="1"/>
</dbReference>
<keyword evidence="1" id="KW-0028">Amino-acid biosynthesis</keyword>
<dbReference type="Gene3D" id="3.20.20.70">
    <property type="entry name" value="Aldolase class I"/>
    <property type="match status" value="1"/>
</dbReference>
<proteinExistence type="inferred from homology"/>
<dbReference type="PIRSF" id="PIRSF038992">
    <property type="entry name" value="Aldolase_Ia"/>
    <property type="match status" value="1"/>
</dbReference>